<evidence type="ECO:0000313" key="1">
    <source>
        <dbReference type="EMBL" id="CAG6650102.1"/>
    </source>
</evidence>
<dbReference type="EMBL" id="HBUF01355897">
    <property type="protein sequence ID" value="CAG6717467.1"/>
    <property type="molecule type" value="Transcribed_RNA"/>
</dbReference>
<dbReference type="EMBL" id="HBUF01355898">
    <property type="protein sequence ID" value="CAG6717469.1"/>
    <property type="molecule type" value="Transcribed_RNA"/>
</dbReference>
<protein>
    <submittedName>
        <fullName evidence="1">Uncharacterized protein</fullName>
    </submittedName>
</protein>
<proteinExistence type="predicted"/>
<dbReference type="AlphaFoldDB" id="A0A8D8W7P5"/>
<dbReference type="EMBL" id="HBUF01160856">
    <property type="protein sequence ID" value="CAG6650102.1"/>
    <property type="molecule type" value="Transcribed_RNA"/>
</dbReference>
<sequence length="130" mass="14661">MAMRTLLVAIRNSSAELLLNHALRFASQEILLRPGPLLLLIFPCRILCNNSYLCSFLMMCPKYCSLRVFIMLTNSASLFIRRNTSALVIFCIQDILNILLYSQSSNALNLFVVASVSVHVSTPYNRTENT</sequence>
<name>A0A8D8W7P5_9HEMI</name>
<dbReference type="EMBL" id="HBUF01355899">
    <property type="protein sequence ID" value="CAG6717471.1"/>
    <property type="molecule type" value="Transcribed_RNA"/>
</dbReference>
<reference evidence="1" key="1">
    <citation type="submission" date="2021-05" db="EMBL/GenBank/DDBJ databases">
        <authorList>
            <person name="Alioto T."/>
            <person name="Alioto T."/>
            <person name="Gomez Garrido J."/>
        </authorList>
    </citation>
    <scope>NUCLEOTIDE SEQUENCE</scope>
</reference>
<organism evidence="1">
    <name type="scientific">Cacopsylla melanoneura</name>
    <dbReference type="NCBI Taxonomy" id="428564"/>
    <lineage>
        <taxon>Eukaryota</taxon>
        <taxon>Metazoa</taxon>
        <taxon>Ecdysozoa</taxon>
        <taxon>Arthropoda</taxon>
        <taxon>Hexapoda</taxon>
        <taxon>Insecta</taxon>
        <taxon>Pterygota</taxon>
        <taxon>Neoptera</taxon>
        <taxon>Paraneoptera</taxon>
        <taxon>Hemiptera</taxon>
        <taxon>Sternorrhyncha</taxon>
        <taxon>Psylloidea</taxon>
        <taxon>Psyllidae</taxon>
        <taxon>Psyllinae</taxon>
        <taxon>Cacopsylla</taxon>
    </lineage>
</organism>
<accession>A0A8D8W7P5</accession>